<evidence type="ECO:0000313" key="3">
    <source>
        <dbReference type="Proteomes" id="UP000264719"/>
    </source>
</evidence>
<dbReference type="Gene3D" id="3.90.190.10">
    <property type="entry name" value="Protein tyrosine phosphatase superfamily"/>
    <property type="match status" value="1"/>
</dbReference>
<organism evidence="2 3">
    <name type="scientific">Roseovarius nubinhibens</name>
    <dbReference type="NCBI Taxonomy" id="314263"/>
    <lineage>
        <taxon>Bacteria</taxon>
        <taxon>Pseudomonadati</taxon>
        <taxon>Pseudomonadota</taxon>
        <taxon>Alphaproteobacteria</taxon>
        <taxon>Rhodobacterales</taxon>
        <taxon>Roseobacteraceae</taxon>
        <taxon>Roseovarius</taxon>
    </lineage>
</organism>
<dbReference type="InterPro" id="IPR005939">
    <property type="entry name" value="BLH_phosphatase-like"/>
</dbReference>
<proteinExistence type="predicted"/>
<dbReference type="CDD" id="cd14503">
    <property type="entry name" value="PTP-bact"/>
    <property type="match status" value="1"/>
</dbReference>
<dbReference type="Pfam" id="PF04273">
    <property type="entry name" value="BLH_phosphatase"/>
    <property type="match status" value="1"/>
</dbReference>
<sequence length="141" mass="15803">MDLRKITDDFAVAPQILPEDVAEIAKSGYRSIICNRPDNEEYGQCDHCDVETEARKAGMEFLMLPIVSGVVTEEAADRFRQALDQLPGPILAYCRSGTRCTMLWTIANFDRLDPVEIVERTEQAGYDMRGIISQLQSMQGA</sequence>
<evidence type="ECO:0000259" key="1">
    <source>
        <dbReference type="Pfam" id="PF04273"/>
    </source>
</evidence>
<evidence type="ECO:0000313" key="2">
    <source>
        <dbReference type="EMBL" id="HAR54378.1"/>
    </source>
</evidence>
<comment type="caution">
    <text evidence="2">The sequence shown here is derived from an EMBL/GenBank/DDBJ whole genome shotgun (WGS) entry which is preliminary data.</text>
</comment>
<dbReference type="GO" id="GO:0016787">
    <property type="term" value="F:hydrolase activity"/>
    <property type="evidence" value="ECO:0007669"/>
    <property type="project" value="InterPro"/>
</dbReference>
<gene>
    <name evidence="2" type="ORF">DCS45_21260</name>
</gene>
<reference evidence="2 3" key="1">
    <citation type="journal article" date="2018" name="Nat. Biotechnol.">
        <title>A standardized bacterial taxonomy based on genome phylogeny substantially revises the tree of life.</title>
        <authorList>
            <person name="Parks D.H."/>
            <person name="Chuvochina M."/>
            <person name="Waite D.W."/>
            <person name="Rinke C."/>
            <person name="Skarshewski A."/>
            <person name="Chaumeil P.A."/>
            <person name="Hugenholtz P."/>
        </authorList>
    </citation>
    <scope>NUCLEOTIDE SEQUENCE [LARGE SCALE GENOMIC DNA]</scope>
    <source>
        <strain evidence="2">UBA9169</strain>
    </source>
</reference>
<dbReference type="AlphaFoldDB" id="A0A348WIL6"/>
<dbReference type="EMBL" id="DMVW01000202">
    <property type="protein sequence ID" value="HAR54378.1"/>
    <property type="molecule type" value="Genomic_DNA"/>
</dbReference>
<dbReference type="SUPFAM" id="SSF52799">
    <property type="entry name" value="(Phosphotyrosine protein) phosphatases II"/>
    <property type="match status" value="1"/>
</dbReference>
<dbReference type="InterPro" id="IPR029021">
    <property type="entry name" value="Prot-tyrosine_phosphatase-like"/>
</dbReference>
<protein>
    <submittedName>
        <fullName evidence="2">TIGR01244 family phosphatase</fullName>
    </submittedName>
</protein>
<accession>A0A348WIL6</accession>
<name>A0A348WIL6_9RHOB</name>
<dbReference type="RefSeq" id="WP_339851153.1">
    <property type="nucleotide sequence ID" value="NZ_CAXAXR010000001.1"/>
</dbReference>
<feature type="domain" description="Beta-lactamase hydrolase-like protein phosphatase-like" evidence="1">
    <location>
        <begin position="2"/>
        <end position="107"/>
    </location>
</feature>
<dbReference type="Proteomes" id="UP000264719">
    <property type="component" value="Unassembled WGS sequence"/>
</dbReference>
<dbReference type="NCBIfam" id="TIGR01244">
    <property type="entry name" value="TIGR01244 family sulfur transferase"/>
    <property type="match status" value="1"/>
</dbReference>